<dbReference type="Proteomes" id="UP000324222">
    <property type="component" value="Unassembled WGS sequence"/>
</dbReference>
<proteinExistence type="predicted"/>
<dbReference type="EMBL" id="VSRR010000168">
    <property type="protein sequence ID" value="MPC11536.1"/>
    <property type="molecule type" value="Genomic_DNA"/>
</dbReference>
<accession>A0A5B7CTE2</accession>
<evidence type="ECO:0000313" key="2">
    <source>
        <dbReference type="Proteomes" id="UP000324222"/>
    </source>
</evidence>
<dbReference type="OrthoDB" id="414826at2759"/>
<protein>
    <submittedName>
        <fullName evidence="1">Uncharacterized protein</fullName>
    </submittedName>
</protein>
<reference evidence="1 2" key="1">
    <citation type="submission" date="2019-05" db="EMBL/GenBank/DDBJ databases">
        <title>Another draft genome of Portunus trituberculatus and its Hox gene families provides insights of decapod evolution.</title>
        <authorList>
            <person name="Jeong J.-H."/>
            <person name="Song I."/>
            <person name="Kim S."/>
            <person name="Choi T."/>
            <person name="Kim D."/>
            <person name="Ryu S."/>
            <person name="Kim W."/>
        </authorList>
    </citation>
    <scope>NUCLEOTIDE SEQUENCE [LARGE SCALE GENOMIC DNA]</scope>
    <source>
        <tissue evidence="1">Muscle</tissue>
    </source>
</reference>
<organism evidence="1 2">
    <name type="scientific">Portunus trituberculatus</name>
    <name type="common">Swimming crab</name>
    <name type="synonym">Neptunus trituberculatus</name>
    <dbReference type="NCBI Taxonomy" id="210409"/>
    <lineage>
        <taxon>Eukaryota</taxon>
        <taxon>Metazoa</taxon>
        <taxon>Ecdysozoa</taxon>
        <taxon>Arthropoda</taxon>
        <taxon>Crustacea</taxon>
        <taxon>Multicrustacea</taxon>
        <taxon>Malacostraca</taxon>
        <taxon>Eumalacostraca</taxon>
        <taxon>Eucarida</taxon>
        <taxon>Decapoda</taxon>
        <taxon>Pleocyemata</taxon>
        <taxon>Brachyura</taxon>
        <taxon>Eubrachyura</taxon>
        <taxon>Portunoidea</taxon>
        <taxon>Portunidae</taxon>
        <taxon>Portuninae</taxon>
        <taxon>Portunus</taxon>
    </lineage>
</organism>
<sequence length="120" mass="12994">MSLPSKDLQGKEVPDNETPLMYCSPNSIWSGGGVVVDKVMRVGSGRQCERKEVQVRPGQEEWLVSPGHAWPGVADGSQKTCLWKVKGRNALTVELQGSCEATVLHALTALAPPLTDDIHM</sequence>
<name>A0A5B7CTE2_PORTR</name>
<evidence type="ECO:0000313" key="1">
    <source>
        <dbReference type="EMBL" id="MPC11536.1"/>
    </source>
</evidence>
<comment type="caution">
    <text evidence="1">The sequence shown here is derived from an EMBL/GenBank/DDBJ whole genome shotgun (WGS) entry which is preliminary data.</text>
</comment>
<dbReference type="AlphaFoldDB" id="A0A5B7CTE2"/>
<gene>
    <name evidence="1" type="ORF">E2C01_004203</name>
</gene>
<keyword evidence="2" id="KW-1185">Reference proteome</keyword>